<sequence length="313" mass="35968">MKIIITDSGLFWNPWNPVLKKYKDLVTVVWLGGAKSTDEYNSFICPQKYFGLGMSMGVGSIVYNNLESELDRLFQMIGVYEDVLFLTDNSIESLYPYLVIKNNSCRVNLHLLASPAWYFEGKKRVQVHKELLSDLSKLKSVCYVDTTKYLNNGFKSMEDTLAQIKAYYDELLPILIEEIPKIEEASYFDLSSKKYIPLDKGVGVRNILQKIRDNSIESKDKYVMEGEAPVRLFFDDKIDRLAARIDGKEICDTLRDYRKQLAAMNNIEFSSEECSHVGPCAGTCDKCDEEAKYLSDELSKIPKEKQKIPRFEL</sequence>
<proteinExistence type="predicted"/>
<dbReference type="PATRIC" id="fig|467210.3.peg.643"/>
<dbReference type="EMBL" id="LSDA01000017">
    <property type="protein sequence ID" value="KXB60226.1"/>
    <property type="molecule type" value="Genomic_DNA"/>
</dbReference>
<dbReference type="RefSeq" id="WP_060930588.1">
    <property type="nucleotide sequence ID" value="NZ_KQ959779.1"/>
</dbReference>
<evidence type="ECO:0000313" key="1">
    <source>
        <dbReference type="EMBL" id="KXB60226.1"/>
    </source>
</evidence>
<organism evidence="1 2">
    <name type="scientific">Lachnoanaerobaculum saburreum</name>
    <dbReference type="NCBI Taxonomy" id="467210"/>
    <lineage>
        <taxon>Bacteria</taxon>
        <taxon>Bacillati</taxon>
        <taxon>Bacillota</taxon>
        <taxon>Clostridia</taxon>
        <taxon>Lachnospirales</taxon>
        <taxon>Lachnospiraceae</taxon>
        <taxon>Lachnoanaerobaculum</taxon>
    </lineage>
</organism>
<dbReference type="OrthoDB" id="1096764at2"/>
<reference evidence="2" key="1">
    <citation type="submission" date="2016-01" db="EMBL/GenBank/DDBJ databases">
        <authorList>
            <person name="Mitreva M."/>
            <person name="Pepin K.H."/>
            <person name="Mihindukulasuriya K.A."/>
            <person name="Fulton R."/>
            <person name="Fronick C."/>
            <person name="O'Laughlin M."/>
            <person name="Miner T."/>
            <person name="Herter B."/>
            <person name="Rosa B.A."/>
            <person name="Cordes M."/>
            <person name="Tomlinson C."/>
            <person name="Wollam A."/>
            <person name="Palsikar V.B."/>
            <person name="Mardis E.R."/>
            <person name="Wilson R.K."/>
        </authorList>
    </citation>
    <scope>NUCLEOTIDE SEQUENCE [LARGE SCALE GENOMIC DNA]</scope>
    <source>
        <strain evidence="2">DNF00896</strain>
    </source>
</reference>
<name>A0A133ZXR1_9FIRM</name>
<keyword evidence="2" id="KW-1185">Reference proteome</keyword>
<accession>A0A133ZXR1</accession>
<protein>
    <submittedName>
        <fullName evidence="1">Uncharacterized protein</fullName>
    </submittedName>
</protein>
<comment type="caution">
    <text evidence="1">The sequence shown here is derived from an EMBL/GenBank/DDBJ whole genome shotgun (WGS) entry which is preliminary data.</text>
</comment>
<dbReference type="AlphaFoldDB" id="A0A133ZXR1"/>
<dbReference type="STRING" id="467210.HMPREF1866_00652"/>
<evidence type="ECO:0000313" key="2">
    <source>
        <dbReference type="Proteomes" id="UP000070394"/>
    </source>
</evidence>
<gene>
    <name evidence="1" type="ORF">HMPREF1866_00652</name>
</gene>
<dbReference type="Proteomes" id="UP000070394">
    <property type="component" value="Unassembled WGS sequence"/>
</dbReference>